<evidence type="ECO:0000313" key="2">
    <source>
        <dbReference type="Proteomes" id="UP000054217"/>
    </source>
</evidence>
<dbReference type="InParanoid" id="A0A0C3N9Y8"/>
<dbReference type="HOGENOM" id="CLU_2475042_0_0_1"/>
<accession>A0A0C3N9Y8</accession>
<dbReference type="AlphaFoldDB" id="A0A0C3N9Y8"/>
<evidence type="ECO:0000313" key="1">
    <source>
        <dbReference type="EMBL" id="KIN92790.1"/>
    </source>
</evidence>
<reference evidence="2" key="2">
    <citation type="submission" date="2015-01" db="EMBL/GenBank/DDBJ databases">
        <title>Evolutionary Origins and Diversification of the Mycorrhizal Mutualists.</title>
        <authorList>
            <consortium name="DOE Joint Genome Institute"/>
            <consortium name="Mycorrhizal Genomics Consortium"/>
            <person name="Kohler A."/>
            <person name="Kuo A."/>
            <person name="Nagy L.G."/>
            <person name="Floudas D."/>
            <person name="Copeland A."/>
            <person name="Barry K.W."/>
            <person name="Cichocki N."/>
            <person name="Veneault-Fourrey C."/>
            <person name="LaButti K."/>
            <person name="Lindquist E.A."/>
            <person name="Lipzen A."/>
            <person name="Lundell T."/>
            <person name="Morin E."/>
            <person name="Murat C."/>
            <person name="Riley R."/>
            <person name="Ohm R."/>
            <person name="Sun H."/>
            <person name="Tunlid A."/>
            <person name="Henrissat B."/>
            <person name="Grigoriev I.V."/>
            <person name="Hibbett D.S."/>
            <person name="Martin F."/>
        </authorList>
    </citation>
    <scope>NUCLEOTIDE SEQUENCE [LARGE SCALE GENOMIC DNA]</scope>
    <source>
        <strain evidence="2">Marx 270</strain>
    </source>
</reference>
<keyword evidence="2" id="KW-1185">Reference proteome</keyword>
<protein>
    <submittedName>
        <fullName evidence="1">Uncharacterized protein</fullName>
    </submittedName>
</protein>
<reference evidence="1 2" key="1">
    <citation type="submission" date="2014-04" db="EMBL/GenBank/DDBJ databases">
        <authorList>
            <consortium name="DOE Joint Genome Institute"/>
            <person name="Kuo A."/>
            <person name="Kohler A."/>
            <person name="Costa M.D."/>
            <person name="Nagy L.G."/>
            <person name="Floudas D."/>
            <person name="Copeland A."/>
            <person name="Barry K.W."/>
            <person name="Cichocki N."/>
            <person name="Veneault-Fourrey C."/>
            <person name="LaButti K."/>
            <person name="Lindquist E.A."/>
            <person name="Lipzen A."/>
            <person name="Lundell T."/>
            <person name="Morin E."/>
            <person name="Murat C."/>
            <person name="Sun H."/>
            <person name="Tunlid A."/>
            <person name="Henrissat B."/>
            <person name="Grigoriev I.V."/>
            <person name="Hibbett D.S."/>
            <person name="Martin F."/>
            <person name="Nordberg H.P."/>
            <person name="Cantor M.N."/>
            <person name="Hua S.X."/>
        </authorList>
    </citation>
    <scope>NUCLEOTIDE SEQUENCE [LARGE SCALE GENOMIC DNA]</scope>
    <source>
        <strain evidence="1 2">Marx 270</strain>
    </source>
</reference>
<dbReference type="STRING" id="870435.A0A0C3N9Y8"/>
<gene>
    <name evidence="1" type="ORF">M404DRAFT_1009363</name>
</gene>
<name>A0A0C3N9Y8_PISTI</name>
<organism evidence="1 2">
    <name type="scientific">Pisolithus tinctorius Marx 270</name>
    <dbReference type="NCBI Taxonomy" id="870435"/>
    <lineage>
        <taxon>Eukaryota</taxon>
        <taxon>Fungi</taxon>
        <taxon>Dikarya</taxon>
        <taxon>Basidiomycota</taxon>
        <taxon>Agaricomycotina</taxon>
        <taxon>Agaricomycetes</taxon>
        <taxon>Agaricomycetidae</taxon>
        <taxon>Boletales</taxon>
        <taxon>Sclerodermatineae</taxon>
        <taxon>Pisolithaceae</taxon>
        <taxon>Pisolithus</taxon>
    </lineage>
</organism>
<proteinExistence type="predicted"/>
<dbReference type="OrthoDB" id="5374328at2759"/>
<dbReference type="EMBL" id="KN832376">
    <property type="protein sequence ID" value="KIN92790.1"/>
    <property type="molecule type" value="Genomic_DNA"/>
</dbReference>
<feature type="non-terminal residue" evidence="1">
    <location>
        <position position="1"/>
    </location>
</feature>
<sequence>WIQHIPLRSSSSTTIFRCSGDPDDCMACTDDTFGKVLCQIIIHSTFKSYPNVAFVDLKLLAEGVARKSKCTGSRVVNLRLRDPSLQNV</sequence>
<dbReference type="Proteomes" id="UP000054217">
    <property type="component" value="Unassembled WGS sequence"/>
</dbReference>